<evidence type="ECO:0000256" key="3">
    <source>
        <dbReference type="ARBA" id="ARBA00038984"/>
    </source>
</evidence>
<evidence type="ECO:0000313" key="9">
    <source>
        <dbReference type="Proteomes" id="UP001498421"/>
    </source>
</evidence>
<reference evidence="8 9" key="1">
    <citation type="journal article" date="2025" name="Microbiol. Resour. Announc.">
        <title>Draft genome sequences for Neonectria magnoliae and Neonectria punicea, canker pathogens of Liriodendron tulipifera and Acer saccharum in West Virginia.</title>
        <authorList>
            <person name="Petronek H.M."/>
            <person name="Kasson M.T."/>
            <person name="Metheny A.M."/>
            <person name="Stauder C.M."/>
            <person name="Lovett B."/>
            <person name="Lynch S.C."/>
            <person name="Garnas J.R."/>
            <person name="Kasson L.R."/>
            <person name="Stajich J.E."/>
        </authorList>
    </citation>
    <scope>NUCLEOTIDE SEQUENCE [LARGE SCALE GENOMIC DNA]</scope>
    <source>
        <strain evidence="8 9">NRRL 64651</strain>
    </source>
</reference>
<dbReference type="InterPro" id="IPR050984">
    <property type="entry name" value="Gfo/Idh/MocA_domain"/>
</dbReference>
<dbReference type="Pfam" id="PF22725">
    <property type="entry name" value="GFO_IDH_MocA_C3"/>
    <property type="match status" value="1"/>
</dbReference>
<evidence type="ECO:0000256" key="1">
    <source>
        <dbReference type="ARBA" id="ARBA00010928"/>
    </source>
</evidence>
<dbReference type="PANTHER" id="PTHR22604:SF105">
    <property type="entry name" value="TRANS-1,2-DIHYDROBENZENE-1,2-DIOL DEHYDROGENASE"/>
    <property type="match status" value="1"/>
</dbReference>
<feature type="domain" description="GFO/IDH/MocA-like oxidoreductase" evidence="7">
    <location>
        <begin position="149"/>
        <end position="287"/>
    </location>
</feature>
<gene>
    <name evidence="8" type="ORF">QQZ08_010648</name>
</gene>
<dbReference type="SUPFAM" id="SSF55347">
    <property type="entry name" value="Glyceraldehyde-3-phosphate dehydrogenase-like, C-terminal domain"/>
    <property type="match status" value="1"/>
</dbReference>
<evidence type="ECO:0000313" key="8">
    <source>
        <dbReference type="EMBL" id="KAK7419945.1"/>
    </source>
</evidence>
<protein>
    <recommendedName>
        <fullName evidence="3">D-xylose 1-dehydrogenase (NADP(+), D-xylono-1,5-lactone-forming)</fullName>
        <ecNumber evidence="3">1.1.1.179</ecNumber>
    </recommendedName>
    <alternativeName>
        <fullName evidence="4">D-xylose-NADP dehydrogenase</fullName>
    </alternativeName>
</protein>
<dbReference type="Pfam" id="PF01408">
    <property type="entry name" value="GFO_IDH_MocA"/>
    <property type="match status" value="1"/>
</dbReference>
<dbReference type="Proteomes" id="UP001498421">
    <property type="component" value="Unassembled WGS sequence"/>
</dbReference>
<dbReference type="InterPro" id="IPR000683">
    <property type="entry name" value="Gfo/Idh/MocA-like_OxRdtase_N"/>
</dbReference>
<sequence>MSVTEFSSGIPVLRWGIIGSGTVAAWFARDLLLPRKNAAARHIVGAIGSTNAAALAEKVGVPRDTKLYTSHAEVYADPEVDIVHIAVPHGVHMTECLAAIRAGKHVLCEKPLAMNAKEARVIFKAARAANVWVGEGLWTRALPVTKQLIKVIHEDKAIGRVLRVVSDFGFHVDVASLPWSSRYKDPRLGAGSLLDMGVYLVNWALIAAGTQDSEKDDDGGSFEGGDLPKILASQTLETVAEAQYVDIATGALMQFGTDGLQAVLSCTSVSTREKGDFCRIDGTDGHITLSGMAPPLPTHFTVHANKKKGSNITHGEGEEERGEKYECESPGGMGFYWEADEVALDIAAGRTMSSMMPWSQTMLVTRIMDEIRKQGGAKFPQDE</sequence>
<evidence type="ECO:0000256" key="4">
    <source>
        <dbReference type="ARBA" id="ARBA00042988"/>
    </source>
</evidence>
<dbReference type="Gene3D" id="3.30.360.10">
    <property type="entry name" value="Dihydrodipicolinate Reductase, domain 2"/>
    <property type="match status" value="1"/>
</dbReference>
<evidence type="ECO:0000259" key="6">
    <source>
        <dbReference type="Pfam" id="PF01408"/>
    </source>
</evidence>
<keyword evidence="2" id="KW-0560">Oxidoreductase</keyword>
<proteinExistence type="inferred from homology"/>
<dbReference type="PANTHER" id="PTHR22604">
    <property type="entry name" value="OXIDOREDUCTASES"/>
    <property type="match status" value="1"/>
</dbReference>
<comment type="catalytic activity">
    <reaction evidence="5">
        <text>D-xylose + NADP(+) = D-xylono-1,5-lactone + NADPH + H(+)</text>
        <dbReference type="Rhea" id="RHEA:22000"/>
        <dbReference type="ChEBI" id="CHEBI:15378"/>
        <dbReference type="ChEBI" id="CHEBI:15867"/>
        <dbReference type="ChEBI" id="CHEBI:53455"/>
        <dbReference type="ChEBI" id="CHEBI:57783"/>
        <dbReference type="ChEBI" id="CHEBI:58349"/>
        <dbReference type="EC" id="1.1.1.179"/>
    </reaction>
</comment>
<feature type="domain" description="Gfo/Idh/MocA-like oxidoreductase N-terminal" evidence="6">
    <location>
        <begin position="13"/>
        <end position="134"/>
    </location>
</feature>
<evidence type="ECO:0000259" key="7">
    <source>
        <dbReference type="Pfam" id="PF22725"/>
    </source>
</evidence>
<dbReference type="EMBL" id="JAZAVK010000142">
    <property type="protein sequence ID" value="KAK7419945.1"/>
    <property type="molecule type" value="Genomic_DNA"/>
</dbReference>
<dbReference type="SUPFAM" id="SSF51735">
    <property type="entry name" value="NAD(P)-binding Rossmann-fold domains"/>
    <property type="match status" value="1"/>
</dbReference>
<comment type="similarity">
    <text evidence="1">Belongs to the Gfo/Idh/MocA family.</text>
</comment>
<dbReference type="Gene3D" id="3.40.50.720">
    <property type="entry name" value="NAD(P)-binding Rossmann-like Domain"/>
    <property type="match status" value="1"/>
</dbReference>
<accession>A0ABR1HGB2</accession>
<dbReference type="EC" id="1.1.1.179" evidence="3"/>
<organism evidence="8 9">
    <name type="scientific">Neonectria magnoliae</name>
    <dbReference type="NCBI Taxonomy" id="2732573"/>
    <lineage>
        <taxon>Eukaryota</taxon>
        <taxon>Fungi</taxon>
        <taxon>Dikarya</taxon>
        <taxon>Ascomycota</taxon>
        <taxon>Pezizomycotina</taxon>
        <taxon>Sordariomycetes</taxon>
        <taxon>Hypocreomycetidae</taxon>
        <taxon>Hypocreales</taxon>
        <taxon>Nectriaceae</taxon>
        <taxon>Neonectria</taxon>
    </lineage>
</organism>
<dbReference type="InterPro" id="IPR036291">
    <property type="entry name" value="NAD(P)-bd_dom_sf"/>
</dbReference>
<evidence type="ECO:0000256" key="5">
    <source>
        <dbReference type="ARBA" id="ARBA00049233"/>
    </source>
</evidence>
<name>A0ABR1HGB2_9HYPO</name>
<dbReference type="InterPro" id="IPR055170">
    <property type="entry name" value="GFO_IDH_MocA-like_dom"/>
</dbReference>
<keyword evidence="9" id="KW-1185">Reference proteome</keyword>
<evidence type="ECO:0000256" key="2">
    <source>
        <dbReference type="ARBA" id="ARBA00023002"/>
    </source>
</evidence>
<comment type="caution">
    <text evidence="8">The sequence shown here is derived from an EMBL/GenBank/DDBJ whole genome shotgun (WGS) entry which is preliminary data.</text>
</comment>